<dbReference type="AlphaFoldDB" id="A0A5B7HEE1"/>
<comment type="caution">
    <text evidence="1">The sequence shown here is derived from an EMBL/GenBank/DDBJ whole genome shotgun (WGS) entry which is preliminary data.</text>
</comment>
<evidence type="ECO:0000313" key="2">
    <source>
        <dbReference type="Proteomes" id="UP000324222"/>
    </source>
</evidence>
<dbReference type="Proteomes" id="UP000324222">
    <property type="component" value="Unassembled WGS sequence"/>
</dbReference>
<name>A0A5B7HEE1_PORTR</name>
<proteinExistence type="predicted"/>
<gene>
    <name evidence="1" type="ORF">E2C01_063707</name>
</gene>
<reference evidence="1 2" key="1">
    <citation type="submission" date="2019-05" db="EMBL/GenBank/DDBJ databases">
        <title>Another draft genome of Portunus trituberculatus and its Hox gene families provides insights of decapod evolution.</title>
        <authorList>
            <person name="Jeong J.-H."/>
            <person name="Song I."/>
            <person name="Kim S."/>
            <person name="Choi T."/>
            <person name="Kim D."/>
            <person name="Ryu S."/>
            <person name="Kim W."/>
        </authorList>
    </citation>
    <scope>NUCLEOTIDE SEQUENCE [LARGE SCALE GENOMIC DNA]</scope>
    <source>
        <tissue evidence="1">Muscle</tissue>
    </source>
</reference>
<evidence type="ECO:0000313" key="1">
    <source>
        <dbReference type="EMBL" id="MPC69482.1"/>
    </source>
</evidence>
<dbReference type="EMBL" id="VSRR010029494">
    <property type="protein sequence ID" value="MPC69482.1"/>
    <property type="molecule type" value="Genomic_DNA"/>
</dbReference>
<accession>A0A5B7HEE1</accession>
<keyword evidence="2" id="KW-1185">Reference proteome</keyword>
<protein>
    <submittedName>
        <fullName evidence="1">Uncharacterized protein</fullName>
    </submittedName>
</protein>
<sequence>MVTHIIVSLRQDPFAGTTSLLLINLMKQSHNHTFFTVFGELEKFLTMTSTSAGLTFNFTG</sequence>
<organism evidence="1 2">
    <name type="scientific">Portunus trituberculatus</name>
    <name type="common">Swimming crab</name>
    <name type="synonym">Neptunus trituberculatus</name>
    <dbReference type="NCBI Taxonomy" id="210409"/>
    <lineage>
        <taxon>Eukaryota</taxon>
        <taxon>Metazoa</taxon>
        <taxon>Ecdysozoa</taxon>
        <taxon>Arthropoda</taxon>
        <taxon>Crustacea</taxon>
        <taxon>Multicrustacea</taxon>
        <taxon>Malacostraca</taxon>
        <taxon>Eumalacostraca</taxon>
        <taxon>Eucarida</taxon>
        <taxon>Decapoda</taxon>
        <taxon>Pleocyemata</taxon>
        <taxon>Brachyura</taxon>
        <taxon>Eubrachyura</taxon>
        <taxon>Portunoidea</taxon>
        <taxon>Portunidae</taxon>
        <taxon>Portuninae</taxon>
        <taxon>Portunus</taxon>
    </lineage>
</organism>